<evidence type="ECO:0000313" key="3">
    <source>
        <dbReference type="EMBL" id="MBS7813195.1"/>
    </source>
</evidence>
<comment type="caution">
    <text evidence="3">The sequence shown here is derived from an EMBL/GenBank/DDBJ whole genome shotgun (WGS) entry which is preliminary data.</text>
</comment>
<proteinExistence type="predicted"/>
<dbReference type="Gene3D" id="3.30.420.150">
    <property type="entry name" value="Exopolyphosphatase. Domain 2"/>
    <property type="match status" value="1"/>
</dbReference>
<keyword evidence="4" id="KW-1185">Reference proteome</keyword>
<protein>
    <submittedName>
        <fullName evidence="3">Ppx/GppA family phosphatase</fullName>
    </submittedName>
</protein>
<sequence>MTSPGPDKPRFGVVDLGSNSVRLVVYEGLRRNPHAVFNEKAVLGLGRGLHVTGRLNEEAAAQTLTVLRRYHALARGMGAEPVEVLATAAVRDASNGAEFLEGLETVMPGVRVTVLSGNEEARLSAEGLLMGVPFADGVLGDLGGGSLELVKLARGEIVETVSLPIGTLRLADRAEGDIARARAIVETELKRVPWLGATPLKDLFLVGGTFRAMARMHISQTGYPLAIVHHYAIRREEARDLAGVVMTSPRKSLERMPSAPTKRVSDLPFAAVVMRRLLRASGAARVVFSANGLREGWYGRRLPSAERARDPLLAAAMELGERLGRDLALPEALLRWIEPLAEEGTDPTLRAAACWISDTGSRDHPEYRAEQSFLRILRLHGVGLDHHARAFLALTAALRYEAEAEAPWLQPARMLLSPAAIRRAEMAGAAFRLAYTLCGGVPELLNATVLLRRGRRLVLQLNEGAGVFAGESVLRRLEALAVTLGLDPLLEVAEGGPPAG</sequence>
<name>A0ABS5QHP4_9PROT</name>
<evidence type="ECO:0000259" key="1">
    <source>
        <dbReference type="Pfam" id="PF02541"/>
    </source>
</evidence>
<dbReference type="Gene3D" id="1.10.3210.10">
    <property type="entry name" value="Hypothetical protein af1432"/>
    <property type="match status" value="1"/>
</dbReference>
<feature type="domain" description="Ppx/GppA phosphatase N-terminal" evidence="1">
    <location>
        <begin position="31"/>
        <end position="301"/>
    </location>
</feature>
<dbReference type="InterPro" id="IPR048951">
    <property type="entry name" value="Ppx_C"/>
</dbReference>
<organism evidence="3 4">
    <name type="scientific">Roseococcus pinisoli</name>
    <dbReference type="NCBI Taxonomy" id="2835040"/>
    <lineage>
        <taxon>Bacteria</taxon>
        <taxon>Pseudomonadati</taxon>
        <taxon>Pseudomonadota</taxon>
        <taxon>Alphaproteobacteria</taxon>
        <taxon>Acetobacterales</taxon>
        <taxon>Roseomonadaceae</taxon>
        <taxon>Roseococcus</taxon>
    </lineage>
</organism>
<dbReference type="Pfam" id="PF21697">
    <property type="entry name" value="Ppx_C"/>
    <property type="match status" value="1"/>
</dbReference>
<dbReference type="CDD" id="cd24052">
    <property type="entry name" value="ASKHA_NBD_HpPPX-GppA-like"/>
    <property type="match status" value="1"/>
</dbReference>
<dbReference type="Pfam" id="PF02541">
    <property type="entry name" value="Ppx-GppA"/>
    <property type="match status" value="1"/>
</dbReference>
<dbReference type="SUPFAM" id="SSF53067">
    <property type="entry name" value="Actin-like ATPase domain"/>
    <property type="match status" value="2"/>
</dbReference>
<dbReference type="InterPro" id="IPR050273">
    <property type="entry name" value="GppA/Ppx_hydrolase"/>
</dbReference>
<dbReference type="PANTHER" id="PTHR30005:SF0">
    <property type="entry name" value="RETROGRADE REGULATION PROTEIN 2"/>
    <property type="match status" value="1"/>
</dbReference>
<dbReference type="Proteomes" id="UP000766336">
    <property type="component" value="Unassembled WGS sequence"/>
</dbReference>
<accession>A0ABS5QHP4</accession>
<gene>
    <name evidence="3" type="ORF">KHU32_19775</name>
</gene>
<evidence type="ECO:0000313" key="4">
    <source>
        <dbReference type="Proteomes" id="UP000766336"/>
    </source>
</evidence>
<dbReference type="InterPro" id="IPR003695">
    <property type="entry name" value="Ppx_GppA_N"/>
</dbReference>
<dbReference type="Gene3D" id="3.30.420.40">
    <property type="match status" value="1"/>
</dbReference>
<dbReference type="PANTHER" id="PTHR30005">
    <property type="entry name" value="EXOPOLYPHOSPHATASE"/>
    <property type="match status" value="1"/>
</dbReference>
<dbReference type="SUPFAM" id="SSF109604">
    <property type="entry name" value="HD-domain/PDEase-like"/>
    <property type="match status" value="1"/>
</dbReference>
<dbReference type="RefSeq" id="WP_213671890.1">
    <property type="nucleotide sequence ID" value="NZ_JAHCDA010000004.1"/>
</dbReference>
<feature type="domain" description="Exopolyphosphatase C-terminal" evidence="2">
    <location>
        <begin position="345"/>
        <end position="482"/>
    </location>
</feature>
<reference evidence="3 4" key="1">
    <citation type="submission" date="2021-05" db="EMBL/GenBank/DDBJ databases">
        <title>Roseococcus sp. XZZS9, whole genome shotgun sequencing project.</title>
        <authorList>
            <person name="Zhao G."/>
            <person name="Shen L."/>
        </authorList>
    </citation>
    <scope>NUCLEOTIDE SEQUENCE [LARGE SCALE GENOMIC DNA]</scope>
    <source>
        <strain evidence="3 4">XZZS9</strain>
    </source>
</reference>
<evidence type="ECO:0000259" key="2">
    <source>
        <dbReference type="Pfam" id="PF21697"/>
    </source>
</evidence>
<dbReference type="InterPro" id="IPR043129">
    <property type="entry name" value="ATPase_NBD"/>
</dbReference>
<dbReference type="EMBL" id="JAHCDA010000004">
    <property type="protein sequence ID" value="MBS7813195.1"/>
    <property type="molecule type" value="Genomic_DNA"/>
</dbReference>